<name>A0A7N2R9H6_QUELO</name>
<dbReference type="EMBL" id="LRBV02000008">
    <property type="status" value="NOT_ANNOTATED_CDS"/>
    <property type="molecule type" value="Genomic_DNA"/>
</dbReference>
<organism evidence="6 7">
    <name type="scientific">Quercus lobata</name>
    <name type="common">Valley oak</name>
    <dbReference type="NCBI Taxonomy" id="97700"/>
    <lineage>
        <taxon>Eukaryota</taxon>
        <taxon>Viridiplantae</taxon>
        <taxon>Streptophyta</taxon>
        <taxon>Embryophyta</taxon>
        <taxon>Tracheophyta</taxon>
        <taxon>Spermatophyta</taxon>
        <taxon>Magnoliopsida</taxon>
        <taxon>eudicotyledons</taxon>
        <taxon>Gunneridae</taxon>
        <taxon>Pentapetalae</taxon>
        <taxon>rosids</taxon>
        <taxon>fabids</taxon>
        <taxon>Fagales</taxon>
        <taxon>Fagaceae</taxon>
        <taxon>Quercus</taxon>
    </lineage>
</organism>
<dbReference type="PANTHER" id="PTHR33124:SF43">
    <property type="entry name" value="TRANSCRIPTION FACTOR PAR2"/>
    <property type="match status" value="1"/>
</dbReference>
<accession>A0A7N2R9H6</accession>
<dbReference type="Gramene" id="QL08p044096:mrna">
    <property type="protein sequence ID" value="QL08p044096:mrna:CDS:1"/>
    <property type="gene ID" value="QL08p044096"/>
</dbReference>
<reference evidence="6 7" key="1">
    <citation type="journal article" date="2016" name="G3 (Bethesda)">
        <title>First Draft Assembly and Annotation of the Genome of a California Endemic Oak Quercus lobata Nee (Fagaceae).</title>
        <authorList>
            <person name="Sork V.L."/>
            <person name="Fitz-Gibbon S.T."/>
            <person name="Puiu D."/>
            <person name="Crepeau M."/>
            <person name="Gugger P.F."/>
            <person name="Sherman R."/>
            <person name="Stevens K."/>
            <person name="Langley C.H."/>
            <person name="Pellegrini M."/>
            <person name="Salzberg S.L."/>
        </authorList>
    </citation>
    <scope>NUCLEOTIDE SEQUENCE [LARGE SCALE GENOMIC DNA]</scope>
    <source>
        <strain evidence="6 7">cv. SW786</strain>
    </source>
</reference>
<dbReference type="InParanoid" id="A0A7N2R9H6"/>
<evidence type="ECO:0000313" key="6">
    <source>
        <dbReference type="EnsemblPlants" id="QL08p044096:mrna:CDS:1"/>
    </source>
</evidence>
<dbReference type="OMA" id="QRREECM"/>
<evidence type="ECO:0000256" key="1">
    <source>
        <dbReference type="ARBA" id="ARBA00004123"/>
    </source>
</evidence>
<sequence length="151" mass="16782">MSSALGIISMESTHETQRPTPTFLEMGHAGVVHEALPSFQTSKKKLETTKHIRSTRRKRGQDMMKSQDKEDLDAVGAGDEVIVCEDDEKAEVARKIEALQRIVPGGESLGVDNLFEETAGYIMTLQYQVKALRALATFFERLDKEKTKLGG</sequence>
<keyword evidence="7" id="KW-1185">Reference proteome</keyword>
<dbReference type="PANTHER" id="PTHR33124">
    <property type="entry name" value="TRANSCRIPTION FACTOR IBH1-LIKE 1"/>
    <property type="match status" value="1"/>
</dbReference>
<dbReference type="GeneID" id="115957903"/>
<dbReference type="KEGG" id="qlo:115957903"/>
<evidence type="ECO:0000256" key="5">
    <source>
        <dbReference type="SAM" id="MobiDB-lite"/>
    </source>
</evidence>
<dbReference type="EnsemblPlants" id="QL08p044096:mrna">
    <property type="protein sequence ID" value="QL08p044096:mrna:CDS:1"/>
    <property type="gene ID" value="QL08p044096"/>
</dbReference>
<feature type="compositionally biased region" description="Basic and acidic residues" evidence="5">
    <location>
        <begin position="60"/>
        <end position="69"/>
    </location>
</feature>
<dbReference type="RefSeq" id="XP_030932103.1">
    <property type="nucleotide sequence ID" value="XM_031076243.1"/>
</dbReference>
<keyword evidence="4" id="KW-0539">Nucleus</keyword>
<evidence type="ECO:0000313" key="7">
    <source>
        <dbReference type="Proteomes" id="UP000594261"/>
    </source>
</evidence>
<dbReference type="InterPro" id="IPR044660">
    <property type="entry name" value="IBH1-like"/>
</dbReference>
<evidence type="ECO:0000256" key="4">
    <source>
        <dbReference type="ARBA" id="ARBA00023242"/>
    </source>
</evidence>
<dbReference type="AlphaFoldDB" id="A0A7N2R9H6"/>
<evidence type="ECO:0000256" key="2">
    <source>
        <dbReference type="ARBA" id="ARBA00023015"/>
    </source>
</evidence>
<keyword evidence="3" id="KW-0804">Transcription</keyword>
<comment type="subcellular location">
    <subcellularLocation>
        <location evidence="1">Nucleus</location>
    </subcellularLocation>
</comment>
<proteinExistence type="predicted"/>
<evidence type="ECO:0000256" key="3">
    <source>
        <dbReference type="ARBA" id="ARBA00023163"/>
    </source>
</evidence>
<reference evidence="6" key="2">
    <citation type="submission" date="2021-01" db="UniProtKB">
        <authorList>
            <consortium name="EnsemblPlants"/>
        </authorList>
    </citation>
    <scope>IDENTIFICATION</scope>
</reference>
<dbReference type="GO" id="GO:0006355">
    <property type="term" value="P:regulation of DNA-templated transcription"/>
    <property type="evidence" value="ECO:0007669"/>
    <property type="project" value="InterPro"/>
</dbReference>
<dbReference type="Proteomes" id="UP000594261">
    <property type="component" value="Chromosome 8"/>
</dbReference>
<dbReference type="CDD" id="cd11444">
    <property type="entry name" value="bHLH_AtIBH1_like"/>
    <property type="match status" value="1"/>
</dbReference>
<dbReference type="GO" id="GO:0005634">
    <property type="term" value="C:nucleus"/>
    <property type="evidence" value="ECO:0007669"/>
    <property type="project" value="UniProtKB-SubCell"/>
</dbReference>
<protein>
    <submittedName>
        <fullName evidence="6">Uncharacterized protein</fullName>
    </submittedName>
</protein>
<keyword evidence="2" id="KW-0805">Transcription regulation</keyword>
<dbReference type="OrthoDB" id="1363133at2759"/>
<gene>
    <name evidence="6" type="primary">LOC115957903</name>
</gene>
<dbReference type="InterPro" id="IPR044549">
    <property type="entry name" value="bHLH_AtIBH1-like"/>
</dbReference>
<feature type="region of interest" description="Disordered" evidence="5">
    <location>
        <begin position="43"/>
        <end position="72"/>
    </location>
</feature>